<evidence type="ECO:0000256" key="2">
    <source>
        <dbReference type="SAM" id="MobiDB-lite"/>
    </source>
</evidence>
<proteinExistence type="predicted"/>
<dbReference type="PANTHER" id="PTHR35558:SF1">
    <property type="entry name" value="ENDONUCLEASE_EXONUCLEASE_PHOSPHATASE DOMAIN-CONTAINING PROTEIN"/>
    <property type="match status" value="1"/>
</dbReference>
<accession>A0AA35PGU5</accession>
<dbReference type="EMBL" id="OX395134">
    <property type="protein sequence ID" value="CAI5784177.1"/>
    <property type="molecule type" value="Genomic_DNA"/>
</dbReference>
<keyword evidence="1" id="KW-0862">Zinc</keyword>
<organism evidence="4 5">
    <name type="scientific">Podarcis lilfordi</name>
    <name type="common">Lilford's wall lizard</name>
    <dbReference type="NCBI Taxonomy" id="74358"/>
    <lineage>
        <taxon>Eukaryota</taxon>
        <taxon>Metazoa</taxon>
        <taxon>Chordata</taxon>
        <taxon>Craniata</taxon>
        <taxon>Vertebrata</taxon>
        <taxon>Euteleostomi</taxon>
        <taxon>Lepidosauria</taxon>
        <taxon>Squamata</taxon>
        <taxon>Bifurcata</taxon>
        <taxon>Unidentata</taxon>
        <taxon>Episquamata</taxon>
        <taxon>Laterata</taxon>
        <taxon>Lacertibaenia</taxon>
        <taxon>Lacertidae</taxon>
        <taxon>Podarcis</taxon>
    </lineage>
</organism>
<dbReference type="PROSITE" id="PS50103">
    <property type="entry name" value="ZF_C3H1"/>
    <property type="match status" value="1"/>
</dbReference>
<feature type="region of interest" description="Disordered" evidence="2">
    <location>
        <begin position="1"/>
        <end position="23"/>
    </location>
</feature>
<evidence type="ECO:0000259" key="3">
    <source>
        <dbReference type="PROSITE" id="PS50103"/>
    </source>
</evidence>
<feature type="non-terminal residue" evidence="4">
    <location>
        <position position="277"/>
    </location>
</feature>
<feature type="domain" description="C3H1-type" evidence="3">
    <location>
        <begin position="251"/>
        <end position="277"/>
    </location>
</feature>
<feature type="compositionally biased region" description="Polar residues" evidence="2">
    <location>
        <begin position="64"/>
        <end position="77"/>
    </location>
</feature>
<feature type="compositionally biased region" description="Polar residues" evidence="2">
    <location>
        <begin position="1"/>
        <end position="13"/>
    </location>
</feature>
<dbReference type="PANTHER" id="PTHR35558">
    <property type="entry name" value="SGNH_HYDRO DOMAIN-CONTAINING PROTEIN"/>
    <property type="match status" value="1"/>
</dbReference>
<keyword evidence="1" id="KW-0479">Metal-binding</keyword>
<evidence type="ECO:0000256" key="1">
    <source>
        <dbReference type="PROSITE-ProRule" id="PRU00723"/>
    </source>
</evidence>
<dbReference type="GO" id="GO:0008270">
    <property type="term" value="F:zinc ion binding"/>
    <property type="evidence" value="ECO:0007669"/>
    <property type="project" value="UniProtKB-KW"/>
</dbReference>
<evidence type="ECO:0000313" key="5">
    <source>
        <dbReference type="Proteomes" id="UP001178461"/>
    </source>
</evidence>
<feature type="compositionally biased region" description="Basic residues" evidence="2">
    <location>
        <begin position="120"/>
        <end position="136"/>
    </location>
</feature>
<evidence type="ECO:0000313" key="4">
    <source>
        <dbReference type="EMBL" id="CAI5784177.1"/>
    </source>
</evidence>
<gene>
    <name evidence="4" type="ORF">PODLI_1B039450</name>
</gene>
<dbReference type="Gene3D" id="3.30.1370.210">
    <property type="match status" value="1"/>
</dbReference>
<dbReference type="Proteomes" id="UP001178461">
    <property type="component" value="Chromosome 9"/>
</dbReference>
<dbReference type="AlphaFoldDB" id="A0AA35PGU5"/>
<keyword evidence="5" id="KW-1185">Reference proteome</keyword>
<reference evidence="4" key="1">
    <citation type="submission" date="2022-12" db="EMBL/GenBank/DDBJ databases">
        <authorList>
            <person name="Alioto T."/>
            <person name="Alioto T."/>
            <person name="Gomez Garrido J."/>
        </authorList>
    </citation>
    <scope>NUCLEOTIDE SEQUENCE</scope>
</reference>
<dbReference type="InterPro" id="IPR000571">
    <property type="entry name" value="Znf_CCCH"/>
</dbReference>
<feature type="zinc finger region" description="C3H1-type" evidence="1">
    <location>
        <begin position="251"/>
        <end position="277"/>
    </location>
</feature>
<sequence>MESNSNPQQSQRGNALMPTGPCNPQVVAQLFSALQSFYAQCRAPITPSPNIVEVSQDCIPDTPPSQQGQDGPSTSAANVVEQDNPRQPSTSEESSSEEELPPQQVAAASDPAPRDDAPRGGKRKAKKKHRSKKSKKRDTSDSEEETAQVKGKGEKIKYYGKRRYRVFMAVVSSCYPKRGAHLVSYLAHVRRAREQAGDEAALAYDEDFRRNASLLSSTRWDQKDNNCWFEHVGPNIEKKTAHQPKAGKVETQRRRQCWDFNKGICQRVTCKYLHECD</sequence>
<protein>
    <submittedName>
        <fullName evidence="4">Finger 703-like</fullName>
    </submittedName>
</protein>
<feature type="region of interest" description="Disordered" evidence="2">
    <location>
        <begin position="51"/>
        <end position="152"/>
    </location>
</feature>
<keyword evidence="1" id="KW-0863">Zinc-finger</keyword>
<name>A0AA35PGU5_9SAUR</name>